<evidence type="ECO:0000313" key="13">
    <source>
        <dbReference type="EMBL" id="EWM25871.1"/>
    </source>
</evidence>
<gene>
    <name evidence="13" type="ORF">Naga_100054g30</name>
</gene>
<feature type="chain" id="PRO_5005151354" description="Endoglucanase" evidence="10">
    <location>
        <begin position="19"/>
        <end position="503"/>
    </location>
</feature>
<keyword evidence="4 10" id="KW-0136">Cellulose degradation</keyword>
<evidence type="ECO:0000256" key="2">
    <source>
        <dbReference type="ARBA" id="ARBA00007072"/>
    </source>
</evidence>
<proteinExistence type="inferred from homology"/>
<evidence type="ECO:0000256" key="4">
    <source>
        <dbReference type="ARBA" id="ARBA00023001"/>
    </source>
</evidence>
<evidence type="ECO:0000313" key="14">
    <source>
        <dbReference type="Proteomes" id="UP000019335"/>
    </source>
</evidence>
<organism evidence="13 14">
    <name type="scientific">Nannochloropsis gaditana</name>
    <dbReference type="NCBI Taxonomy" id="72520"/>
    <lineage>
        <taxon>Eukaryota</taxon>
        <taxon>Sar</taxon>
        <taxon>Stramenopiles</taxon>
        <taxon>Ochrophyta</taxon>
        <taxon>Eustigmatophyceae</taxon>
        <taxon>Eustigmatales</taxon>
        <taxon>Monodopsidaceae</taxon>
        <taxon>Nannochloropsis</taxon>
    </lineage>
</organism>
<dbReference type="Pfam" id="PF00759">
    <property type="entry name" value="Glyco_hydro_9"/>
    <property type="match status" value="1"/>
</dbReference>
<comment type="similarity">
    <text evidence="2 8 10">Belongs to the glycosyl hydrolase 9 (cellulase E) family.</text>
</comment>
<dbReference type="Proteomes" id="UP000019335">
    <property type="component" value="Chromosome 10"/>
</dbReference>
<evidence type="ECO:0000256" key="6">
    <source>
        <dbReference type="ARBA" id="ARBA00023295"/>
    </source>
</evidence>
<dbReference type="InterPro" id="IPR033126">
    <property type="entry name" value="Glyco_hydro_9_Asp/Glu_AS"/>
</dbReference>
<dbReference type="PROSITE" id="PS00698">
    <property type="entry name" value="GH9_3"/>
    <property type="match status" value="1"/>
</dbReference>
<dbReference type="PANTHER" id="PTHR22298">
    <property type="entry name" value="ENDO-1,4-BETA-GLUCANASE"/>
    <property type="match status" value="1"/>
</dbReference>
<dbReference type="GO" id="GO:0008810">
    <property type="term" value="F:cellulase activity"/>
    <property type="evidence" value="ECO:0007669"/>
    <property type="project" value="UniProtKB-EC"/>
</dbReference>
<dbReference type="AlphaFoldDB" id="W7TYZ5"/>
<evidence type="ECO:0000256" key="7">
    <source>
        <dbReference type="ARBA" id="ARBA00023326"/>
    </source>
</evidence>
<evidence type="ECO:0000256" key="11">
    <source>
        <dbReference type="SAM" id="MobiDB-lite"/>
    </source>
</evidence>
<keyword evidence="6 8" id="KW-0326">Glycosidase</keyword>
<dbReference type="GO" id="GO:0030245">
    <property type="term" value="P:cellulose catabolic process"/>
    <property type="evidence" value="ECO:0007669"/>
    <property type="project" value="UniProtKB-KW"/>
</dbReference>
<comment type="catalytic activity">
    <reaction evidence="1 10">
        <text>Endohydrolysis of (1-&gt;4)-beta-D-glucosidic linkages in cellulose, lichenin and cereal beta-D-glucans.</text>
        <dbReference type="EC" id="3.2.1.4"/>
    </reaction>
</comment>
<keyword evidence="7 8" id="KW-0624">Polysaccharide degradation</keyword>
<feature type="active site" evidence="8">
    <location>
        <position position="428"/>
    </location>
</feature>
<dbReference type="InterPro" id="IPR012341">
    <property type="entry name" value="6hp_glycosidase-like_sf"/>
</dbReference>
<reference evidence="13 14" key="1">
    <citation type="journal article" date="2014" name="Mol. Plant">
        <title>Chromosome Scale Genome Assembly and Transcriptome Profiling of Nannochloropsis gaditana in Nitrogen Depletion.</title>
        <authorList>
            <person name="Corteggiani Carpinelli E."/>
            <person name="Telatin A."/>
            <person name="Vitulo N."/>
            <person name="Forcato C."/>
            <person name="D'Angelo M."/>
            <person name="Schiavon R."/>
            <person name="Vezzi A."/>
            <person name="Giacometti G.M."/>
            <person name="Morosinotto T."/>
            <person name="Valle G."/>
        </authorList>
    </citation>
    <scope>NUCLEOTIDE SEQUENCE [LARGE SCALE GENOMIC DNA]</scope>
    <source>
        <strain evidence="13 14">B-31</strain>
    </source>
</reference>
<evidence type="ECO:0000256" key="5">
    <source>
        <dbReference type="ARBA" id="ARBA00023277"/>
    </source>
</evidence>
<feature type="active site" evidence="9">
    <location>
        <position position="466"/>
    </location>
</feature>
<dbReference type="InterPro" id="IPR001701">
    <property type="entry name" value="Glyco_hydro_9"/>
</dbReference>
<name>W7TYZ5_9STRA</name>
<evidence type="ECO:0000256" key="9">
    <source>
        <dbReference type="PROSITE-ProRule" id="PRU10060"/>
    </source>
</evidence>
<evidence type="ECO:0000256" key="8">
    <source>
        <dbReference type="PROSITE-ProRule" id="PRU10059"/>
    </source>
</evidence>
<sequence length="503" mass="55582">MKLLRLAIAVVVMGGSWDIKCNQKGSKNGIVLAEARRRRRHKPSSPPNLEPAGIVQTTEQKVKAPNEKYNYNQVIYLSNLFYEAQRAGKLPSDNRIPWRRDSNIADGFDSDVELSGGYYDAGDYLIFGWPLASSTTVLIWGLLEYEDAYTEAGELGHMLATVKWPLDWLLKAHVGPDALYVQVGDGKVEHRYWGRPEFESKPRPALLVNASVPGTEPLADAAAAMAAGFLAFQHRDPVYAHTLLLHAQQLFEAAMAHPRKFTLSSPYYESSGYRDELAWAAAWLHKATGCASYLSQALNLAEIFNKSDNMGAFGWDSKDAGVYLLLYQLTRDTKHAKVFASYLADWLPQASSATAIKRTPRGLTYYLTWGPLRWAANTAFLALLAADMGLSPGPYRAFARSQIHYMLGDNGNFSYVVGFGSTFPKAIHHRAASCGRYGCICDTTPSANTLYGALVGGPDEKDMYLDDCRDYKHTEVSVDYNAGFQGAVAGLKHLSLMGLLESF</sequence>
<dbReference type="InterPro" id="IPR008928">
    <property type="entry name" value="6-hairpin_glycosidase_sf"/>
</dbReference>
<accession>W7TYZ5</accession>
<protein>
    <recommendedName>
        <fullName evidence="10">Endoglucanase</fullName>
        <ecNumber evidence="10">3.2.1.4</ecNumber>
    </recommendedName>
</protein>
<dbReference type="OrthoDB" id="10257085at2759"/>
<dbReference type="EC" id="3.2.1.4" evidence="10"/>
<evidence type="ECO:0000256" key="10">
    <source>
        <dbReference type="RuleBase" id="RU361166"/>
    </source>
</evidence>
<keyword evidence="10" id="KW-0732">Signal</keyword>
<dbReference type="Gene3D" id="1.50.10.10">
    <property type="match status" value="1"/>
</dbReference>
<feature type="signal peptide" evidence="10">
    <location>
        <begin position="1"/>
        <end position="18"/>
    </location>
</feature>
<comment type="caution">
    <text evidence="13">The sequence shown here is derived from an EMBL/GenBank/DDBJ whole genome shotgun (WGS) entry which is preliminary data.</text>
</comment>
<keyword evidence="3 8" id="KW-0378">Hydrolase</keyword>
<dbReference type="EMBL" id="AZIL01000829">
    <property type="protein sequence ID" value="EWM25871.1"/>
    <property type="molecule type" value="Genomic_DNA"/>
</dbReference>
<dbReference type="PROSITE" id="PS00592">
    <property type="entry name" value="GH9_2"/>
    <property type="match status" value="1"/>
</dbReference>
<evidence type="ECO:0000259" key="12">
    <source>
        <dbReference type="Pfam" id="PF00759"/>
    </source>
</evidence>
<feature type="active site" evidence="9">
    <location>
        <position position="475"/>
    </location>
</feature>
<dbReference type="InterPro" id="IPR018221">
    <property type="entry name" value="Glyco_hydro_9_His_AS"/>
</dbReference>
<feature type="region of interest" description="Disordered" evidence="11">
    <location>
        <begin position="36"/>
        <end position="59"/>
    </location>
</feature>
<dbReference type="SUPFAM" id="SSF48208">
    <property type="entry name" value="Six-hairpin glycosidases"/>
    <property type="match status" value="1"/>
</dbReference>
<evidence type="ECO:0000256" key="1">
    <source>
        <dbReference type="ARBA" id="ARBA00000966"/>
    </source>
</evidence>
<feature type="domain" description="Glycoside hydrolase family 9" evidence="12">
    <location>
        <begin position="71"/>
        <end position="487"/>
    </location>
</feature>
<keyword evidence="5 8" id="KW-0119">Carbohydrate metabolism</keyword>
<keyword evidence="14" id="KW-1185">Reference proteome</keyword>
<evidence type="ECO:0000256" key="3">
    <source>
        <dbReference type="ARBA" id="ARBA00022801"/>
    </source>
</evidence>